<dbReference type="PROSITE" id="PS50294">
    <property type="entry name" value="WD_REPEATS_REGION"/>
    <property type="match status" value="8"/>
</dbReference>
<feature type="repeat" description="WD" evidence="3">
    <location>
        <begin position="649"/>
        <end position="690"/>
    </location>
</feature>
<evidence type="ECO:0000256" key="3">
    <source>
        <dbReference type="PROSITE-ProRule" id="PRU00221"/>
    </source>
</evidence>
<evidence type="ECO:0000256" key="1">
    <source>
        <dbReference type="ARBA" id="ARBA00022574"/>
    </source>
</evidence>
<dbReference type="PRINTS" id="PR00320">
    <property type="entry name" value="GPROTEINBRPT"/>
</dbReference>
<dbReference type="PANTHER" id="PTHR44019">
    <property type="entry name" value="WD REPEAT-CONTAINING PROTEIN 55"/>
    <property type="match status" value="1"/>
</dbReference>
<feature type="repeat" description="WD" evidence="3">
    <location>
        <begin position="603"/>
        <end position="644"/>
    </location>
</feature>
<protein>
    <submittedName>
        <fullName evidence="4">Putative WD repeat-containing protein alr3466</fullName>
    </submittedName>
</protein>
<feature type="repeat" description="WD" evidence="3">
    <location>
        <begin position="518"/>
        <end position="559"/>
    </location>
</feature>
<feature type="repeat" description="WD" evidence="3">
    <location>
        <begin position="692"/>
        <end position="727"/>
    </location>
</feature>
<dbReference type="Pfam" id="PF00400">
    <property type="entry name" value="WD40"/>
    <property type="match status" value="10"/>
</dbReference>
<dbReference type="PROSITE" id="PS00678">
    <property type="entry name" value="WD_REPEATS_1"/>
    <property type="match status" value="6"/>
</dbReference>
<dbReference type="PANTHER" id="PTHR44019:SF8">
    <property type="entry name" value="POC1 CENTRIOLAR PROTEIN HOMOLOG"/>
    <property type="match status" value="1"/>
</dbReference>
<feature type="repeat" description="WD" evidence="3">
    <location>
        <begin position="391"/>
        <end position="425"/>
    </location>
</feature>
<dbReference type="EMBL" id="LN679184">
    <property type="protein sequence ID" value="CEL63534.1"/>
    <property type="molecule type" value="Genomic_DNA"/>
</dbReference>
<dbReference type="InterPro" id="IPR050505">
    <property type="entry name" value="WDR55/POC1"/>
</dbReference>
<evidence type="ECO:0000313" key="5">
    <source>
        <dbReference type="Proteomes" id="UP000059188"/>
    </source>
</evidence>
<reference evidence="4 5" key="1">
    <citation type="submission" date="2014-11" db="EMBL/GenBank/DDBJ databases">
        <authorList>
            <person name="Wibberg Daniel"/>
        </authorList>
    </citation>
    <scope>NUCLEOTIDE SEQUENCE [LARGE SCALE GENOMIC DNA]</scope>
    <source>
        <strain evidence="4">Rhizoctonia solani AG1-IB 7/3/14</strain>
    </source>
</reference>
<feature type="repeat" description="WD" evidence="3">
    <location>
        <begin position="176"/>
        <end position="217"/>
    </location>
</feature>
<dbReference type="STRING" id="1108050.A0A0B7G349"/>
<dbReference type="SMART" id="SM00320">
    <property type="entry name" value="WD40"/>
    <property type="match status" value="13"/>
</dbReference>
<sequence>MSLVSLRDSFARSKARWKKYVNTGSEGRTRLTSAEAQGIWPSVGSLLKQLQSNPEMFGPLRPLINGLSRLAEICEGLSRESDEYIELRGKIGGVLQDLSEHIKGPTGGMMPGSVKLICLYIESEVNTLEQKQSRDTGRKVLDTIEGLEGVVDCCHRVHSHLERLKLNLGLQILKDINQQTLSVDYVAVSPDGTTVVFSSYEGTAYVWDIKNGSTVTQLLPDDIPGVLCIAFSCDGSRVACGLKNGEVYICELKLEASSVVRLKWHTSRVRSVVFSPDCLHLASGSDDETVRVWDVRTGQPVGEHFGGHSSWVRSVSYSDDGSQVASASGDGTIRVWDTQKGQMVLGPLIGHLHVVSSVAISPCGTFIASGSSDKTIRVYDAHAGHTVHGPLHGHTKAVNLVMYSPDGTRLYSCSDDGTVRTWNVQDRTVWTIPGVSAGICSIRYSHSGWHVVSGSNNGMVNVHDIRTCKLVLGPLLGHDKGVTSVDYSPGDRYIASSSFDSTLRIWDTSTGNDIHGPMHGYSRAVTCVRFLADESALLSVSDDGTVRTWDVRTGQQTMQVFAGDSWILSVGVTFDGYRIACGSWDGRIRVVDGHTGNALVGPIQAHPNSVLSVGLSTNGMLLVSGSDDSSVQVRDGQTGKQIVACVDRDQSRRGGVSSVCISPNGLYVASAYFNGTVCLWDAQNGKRLLSPLKGHTGLVTEVQFSPDGSHVVSCSSDGNICRWDVSSVCSSSEEQRAIDGAEESINSSNSSTTLEKWLLDEDGWVMDLSGRQLVWLPSDLHSRLPIPSTLMSIVRQEYFEQDIEGWNIGDRWTDCYRV</sequence>
<feature type="repeat" description="WD" evidence="3">
    <location>
        <begin position="262"/>
        <end position="303"/>
    </location>
</feature>
<dbReference type="InterPro" id="IPR019775">
    <property type="entry name" value="WD40_repeat_CS"/>
</dbReference>
<dbReference type="InterPro" id="IPR015943">
    <property type="entry name" value="WD40/YVTN_repeat-like_dom_sf"/>
</dbReference>
<dbReference type="CDD" id="cd00200">
    <property type="entry name" value="WD40"/>
    <property type="match status" value="2"/>
</dbReference>
<dbReference type="Pfam" id="PF07676">
    <property type="entry name" value="PD40"/>
    <property type="match status" value="1"/>
</dbReference>
<accession>A0A0B7G349</accession>
<dbReference type="InterPro" id="IPR036322">
    <property type="entry name" value="WD40_repeat_dom_sf"/>
</dbReference>
<dbReference type="AlphaFoldDB" id="A0A0B7G349"/>
<feature type="repeat" description="WD" evidence="3">
    <location>
        <begin position="348"/>
        <end position="389"/>
    </location>
</feature>
<dbReference type="PROSITE" id="PS50082">
    <property type="entry name" value="WD_REPEATS_2"/>
    <property type="match status" value="10"/>
</dbReference>
<name>A0A0B7G349_THACB</name>
<dbReference type="InterPro" id="IPR020472">
    <property type="entry name" value="WD40_PAC1"/>
</dbReference>
<organism evidence="4 5">
    <name type="scientific">Thanatephorus cucumeris (strain AG1-IB / isolate 7/3/14)</name>
    <name type="common">Lettuce bottom rot fungus</name>
    <name type="synonym">Rhizoctonia solani</name>
    <dbReference type="NCBI Taxonomy" id="1108050"/>
    <lineage>
        <taxon>Eukaryota</taxon>
        <taxon>Fungi</taxon>
        <taxon>Dikarya</taxon>
        <taxon>Basidiomycota</taxon>
        <taxon>Agaricomycotina</taxon>
        <taxon>Agaricomycetes</taxon>
        <taxon>Cantharellales</taxon>
        <taxon>Ceratobasidiaceae</taxon>
        <taxon>Rhizoctonia</taxon>
        <taxon>Rhizoctonia solani AG-1</taxon>
    </lineage>
</organism>
<evidence type="ECO:0000256" key="2">
    <source>
        <dbReference type="ARBA" id="ARBA00022737"/>
    </source>
</evidence>
<gene>
    <name evidence="4" type="ORF">RSOLAG1IB_10835</name>
</gene>
<keyword evidence="5" id="KW-1185">Reference proteome</keyword>
<feature type="repeat" description="WD" evidence="3">
    <location>
        <begin position="305"/>
        <end position="346"/>
    </location>
</feature>
<proteinExistence type="predicted"/>
<dbReference type="Proteomes" id="UP000059188">
    <property type="component" value="Unassembled WGS sequence"/>
</dbReference>
<dbReference type="Gene3D" id="2.130.10.10">
    <property type="entry name" value="YVTN repeat-like/Quinoprotein amine dehydrogenase"/>
    <property type="match status" value="4"/>
</dbReference>
<dbReference type="InterPro" id="IPR001680">
    <property type="entry name" value="WD40_rpt"/>
</dbReference>
<dbReference type="SUPFAM" id="SSF50978">
    <property type="entry name" value="WD40 repeat-like"/>
    <property type="match status" value="2"/>
</dbReference>
<keyword evidence="2" id="KW-0677">Repeat</keyword>
<dbReference type="InterPro" id="IPR011659">
    <property type="entry name" value="WD40"/>
</dbReference>
<feature type="repeat" description="WD" evidence="3">
    <location>
        <begin position="475"/>
        <end position="516"/>
    </location>
</feature>
<keyword evidence="1 3" id="KW-0853">WD repeat</keyword>
<evidence type="ECO:0000313" key="4">
    <source>
        <dbReference type="EMBL" id="CEL63534.1"/>
    </source>
</evidence>